<evidence type="ECO:0000313" key="3">
    <source>
        <dbReference type="Proteomes" id="UP000325122"/>
    </source>
</evidence>
<evidence type="ECO:0000313" key="2">
    <source>
        <dbReference type="EMBL" id="KAA5805266.1"/>
    </source>
</evidence>
<proteinExistence type="predicted"/>
<dbReference type="EMBL" id="VWOJ01000001">
    <property type="protein sequence ID" value="KAA5805266.1"/>
    <property type="molecule type" value="Genomic_DNA"/>
</dbReference>
<evidence type="ECO:0000256" key="1">
    <source>
        <dbReference type="SAM" id="SignalP"/>
    </source>
</evidence>
<protein>
    <submittedName>
        <fullName evidence="2">Uncharacterized protein</fullName>
    </submittedName>
</protein>
<feature type="signal peptide" evidence="1">
    <location>
        <begin position="1"/>
        <end position="25"/>
    </location>
</feature>
<keyword evidence="1" id="KW-0732">Signal</keyword>
<organism evidence="2 3">
    <name type="scientific">Alkalicaulis satelles</name>
    <dbReference type="NCBI Taxonomy" id="2609175"/>
    <lineage>
        <taxon>Bacteria</taxon>
        <taxon>Pseudomonadati</taxon>
        <taxon>Pseudomonadota</taxon>
        <taxon>Alphaproteobacteria</taxon>
        <taxon>Maricaulales</taxon>
        <taxon>Maricaulaceae</taxon>
        <taxon>Alkalicaulis</taxon>
    </lineage>
</organism>
<keyword evidence="3" id="KW-1185">Reference proteome</keyword>
<accession>A0A5M6ZKB2</accession>
<dbReference type="Proteomes" id="UP000325122">
    <property type="component" value="Unassembled WGS sequence"/>
</dbReference>
<feature type="chain" id="PRO_5024284889" evidence="1">
    <location>
        <begin position="26"/>
        <end position="180"/>
    </location>
</feature>
<comment type="caution">
    <text evidence="2">The sequence shown here is derived from an EMBL/GenBank/DDBJ whole genome shotgun (WGS) entry which is preliminary data.</text>
</comment>
<dbReference type="RefSeq" id="WP_150022298.1">
    <property type="nucleotide sequence ID" value="NZ_VWOJ01000001.1"/>
</dbReference>
<name>A0A5M6ZKB2_9PROT</name>
<reference evidence="2 3" key="1">
    <citation type="submission" date="2019-09" db="EMBL/GenBank/DDBJ databases">
        <authorList>
            <person name="Kevbrin V."/>
            <person name="Grouzdev D.S."/>
        </authorList>
    </citation>
    <scope>NUCLEOTIDE SEQUENCE [LARGE SCALE GENOMIC DNA]</scope>
    <source>
        <strain evidence="2 3">G-192</strain>
    </source>
</reference>
<sequence length="180" mass="18725">MKLQIMTAALAAALAAPGLSGGAQAQAPGWTYEETQGESCAYQWNSRLGGRNQLTLMVSRRGAQRDNTLVVLGAGVAELASGADVVLGLPNGDERPARMVKNEAAGQDMAFIRVSNREMGLIRAGFDTPGDFSLIDPSGAEPRAVWRFTHLPALPASTRGAYMSCVAGIVVAAGRAAAQP</sequence>
<dbReference type="AlphaFoldDB" id="A0A5M6ZKB2"/>
<gene>
    <name evidence="2" type="ORF">F1654_04610</name>
</gene>